<dbReference type="EMBL" id="CP001699">
    <property type="protein sequence ID" value="ACU59964.1"/>
    <property type="molecule type" value="Genomic_DNA"/>
</dbReference>
<dbReference type="RefSeq" id="WP_012790140.1">
    <property type="nucleotide sequence ID" value="NC_013132.1"/>
</dbReference>
<dbReference type="GO" id="GO:0003700">
    <property type="term" value="F:DNA-binding transcription factor activity"/>
    <property type="evidence" value="ECO:0007669"/>
    <property type="project" value="InterPro"/>
</dbReference>
<keyword evidence="1" id="KW-0805">Transcription regulation</keyword>
<sequence>MNEHALDPHTSFGKQDEGDISILRYRTSTPAPRAKIMLQQNLITFLLEGEKTVHFAGAQVTLKPHQFVMLAAGNCLMSEKAAAVNADYHSILILFDNKLLADFFNRHRALLSQQTKVADQPPFLLFEKDTFLLNFIHSLDCMLNDGQPIYHALQKVKLEELFLYLAVHYPGQIQQIRNMSADANEDLVIRQAVTSHMDSNITVEELAFLCNMSLSSFKRRFARIYDNTPNRWLLEKRMEKAAKMLKQDKLKASEIFYELGYENLSSFIQSFKQIYGKTPKQYQLAD</sequence>
<evidence type="ECO:0000256" key="3">
    <source>
        <dbReference type="ARBA" id="ARBA00023163"/>
    </source>
</evidence>
<dbReference type="InterPro" id="IPR020449">
    <property type="entry name" value="Tscrpt_reg_AraC-type_HTH"/>
</dbReference>
<accession>A0A979G398</accession>
<dbReference type="Proteomes" id="UP000002215">
    <property type="component" value="Chromosome"/>
</dbReference>
<keyword evidence="3" id="KW-0804">Transcription</keyword>
<dbReference type="Pfam" id="PF12833">
    <property type="entry name" value="HTH_18"/>
    <property type="match status" value="1"/>
</dbReference>
<dbReference type="PANTHER" id="PTHR43280:SF2">
    <property type="entry name" value="HTH-TYPE TRANSCRIPTIONAL REGULATOR EXSA"/>
    <property type="match status" value="1"/>
</dbReference>
<dbReference type="Pfam" id="PF22200">
    <property type="entry name" value="ExsA_N"/>
    <property type="match status" value="1"/>
</dbReference>
<name>A0A979G398_CHIPD</name>
<evidence type="ECO:0000256" key="2">
    <source>
        <dbReference type="ARBA" id="ARBA00023125"/>
    </source>
</evidence>
<dbReference type="KEGG" id="cpi:Cpin_2476"/>
<dbReference type="AlphaFoldDB" id="A0A979G398"/>
<keyword evidence="2" id="KW-0238">DNA-binding</keyword>
<evidence type="ECO:0000313" key="5">
    <source>
        <dbReference type="EMBL" id="ACU59964.1"/>
    </source>
</evidence>
<proteinExistence type="predicted"/>
<dbReference type="PROSITE" id="PS01124">
    <property type="entry name" value="HTH_ARAC_FAMILY_2"/>
    <property type="match status" value="1"/>
</dbReference>
<gene>
    <name evidence="5" type="ordered locus">Cpin_2476</name>
</gene>
<reference evidence="5 6" key="2">
    <citation type="journal article" date="2010" name="Stand. Genomic Sci.">
        <title>Complete genome sequence of Chitinophaga pinensis type strain (UQM 2034).</title>
        <authorList>
            <person name="Glavina Del Rio T."/>
            <person name="Abt B."/>
            <person name="Spring S."/>
            <person name="Lapidus A."/>
            <person name="Nolan M."/>
            <person name="Tice H."/>
            <person name="Copeland A."/>
            <person name="Cheng J.F."/>
            <person name="Chen F."/>
            <person name="Bruce D."/>
            <person name="Goodwin L."/>
            <person name="Pitluck S."/>
            <person name="Ivanova N."/>
            <person name="Mavromatis K."/>
            <person name="Mikhailova N."/>
            <person name="Pati A."/>
            <person name="Chen A."/>
            <person name="Palaniappan K."/>
            <person name="Land M."/>
            <person name="Hauser L."/>
            <person name="Chang Y.J."/>
            <person name="Jeffries C.D."/>
            <person name="Chain P."/>
            <person name="Saunders E."/>
            <person name="Detter J.C."/>
            <person name="Brettin T."/>
            <person name="Rohde M."/>
            <person name="Goker M."/>
            <person name="Bristow J."/>
            <person name="Eisen J.A."/>
            <person name="Markowitz V."/>
            <person name="Hugenholtz P."/>
            <person name="Kyrpides N.C."/>
            <person name="Klenk H.P."/>
            <person name="Lucas S."/>
        </authorList>
    </citation>
    <scope>NUCLEOTIDE SEQUENCE [LARGE SCALE GENOMIC DNA]</scope>
    <source>
        <strain evidence="6">ATCC 43595 / DSM 2588 / LMG 13176 / NBRC 15968 / NCIMB 11800 / UQM 2034</strain>
    </source>
</reference>
<evidence type="ECO:0000256" key="1">
    <source>
        <dbReference type="ARBA" id="ARBA00023015"/>
    </source>
</evidence>
<dbReference type="InterPro" id="IPR054015">
    <property type="entry name" value="ExsA-like_N"/>
</dbReference>
<evidence type="ECO:0000259" key="4">
    <source>
        <dbReference type="PROSITE" id="PS01124"/>
    </source>
</evidence>
<organism evidence="5 6">
    <name type="scientific">Chitinophaga pinensis (strain ATCC 43595 / DSM 2588 / LMG 13176 / NBRC 15968 / NCIMB 11800 / UQM 2034)</name>
    <dbReference type="NCBI Taxonomy" id="485918"/>
    <lineage>
        <taxon>Bacteria</taxon>
        <taxon>Pseudomonadati</taxon>
        <taxon>Bacteroidota</taxon>
        <taxon>Chitinophagia</taxon>
        <taxon>Chitinophagales</taxon>
        <taxon>Chitinophagaceae</taxon>
        <taxon>Chitinophaga</taxon>
    </lineage>
</organism>
<reference evidence="6" key="1">
    <citation type="submission" date="2009-08" db="EMBL/GenBank/DDBJ databases">
        <title>The complete genome of Chitinophaga pinensis DSM 2588.</title>
        <authorList>
            <consortium name="US DOE Joint Genome Institute (JGI-PGF)"/>
            <person name="Lucas S."/>
            <person name="Copeland A."/>
            <person name="Lapidus A."/>
            <person name="Glavina del Rio T."/>
            <person name="Dalin E."/>
            <person name="Tice H."/>
            <person name="Bruce D."/>
            <person name="Goodwin L."/>
            <person name="Pitluck S."/>
            <person name="Kyrpides N."/>
            <person name="Mavromatis K."/>
            <person name="Ivanova N."/>
            <person name="Mikhailova N."/>
            <person name="Sims D."/>
            <person name="Meinche L."/>
            <person name="Brettin T."/>
            <person name="Detter J.C."/>
            <person name="Han C."/>
            <person name="Larimer F."/>
            <person name="Land M."/>
            <person name="Hauser L."/>
            <person name="Markowitz V."/>
            <person name="Cheng J.-F."/>
            <person name="Hugenholtz P."/>
            <person name="Woyke T."/>
            <person name="Wu D."/>
            <person name="Spring S."/>
            <person name="Klenk H.-P."/>
            <person name="Eisen J.A."/>
        </authorList>
    </citation>
    <scope>NUCLEOTIDE SEQUENCE [LARGE SCALE GENOMIC DNA]</scope>
    <source>
        <strain evidence="6">ATCC 43595 / DSM 2588 / LMG 13176 / NBRC 15968 / NCIMB 11800 / UQM 2034</strain>
    </source>
</reference>
<dbReference type="GO" id="GO:0043565">
    <property type="term" value="F:sequence-specific DNA binding"/>
    <property type="evidence" value="ECO:0007669"/>
    <property type="project" value="InterPro"/>
</dbReference>
<dbReference type="OrthoDB" id="4480133at2"/>
<dbReference type="PANTHER" id="PTHR43280">
    <property type="entry name" value="ARAC-FAMILY TRANSCRIPTIONAL REGULATOR"/>
    <property type="match status" value="1"/>
</dbReference>
<dbReference type="InterPro" id="IPR018060">
    <property type="entry name" value="HTH_AraC"/>
</dbReference>
<evidence type="ECO:0000313" key="6">
    <source>
        <dbReference type="Proteomes" id="UP000002215"/>
    </source>
</evidence>
<dbReference type="InterPro" id="IPR009057">
    <property type="entry name" value="Homeodomain-like_sf"/>
</dbReference>
<dbReference type="SMART" id="SM00342">
    <property type="entry name" value="HTH_ARAC"/>
    <property type="match status" value="1"/>
</dbReference>
<dbReference type="Gene3D" id="1.10.10.60">
    <property type="entry name" value="Homeodomain-like"/>
    <property type="match status" value="2"/>
</dbReference>
<feature type="domain" description="HTH araC/xylS-type" evidence="4">
    <location>
        <begin position="187"/>
        <end position="285"/>
    </location>
</feature>
<dbReference type="PRINTS" id="PR00032">
    <property type="entry name" value="HTHARAC"/>
</dbReference>
<dbReference type="SUPFAM" id="SSF46689">
    <property type="entry name" value="Homeodomain-like"/>
    <property type="match status" value="2"/>
</dbReference>
<protein>
    <submittedName>
        <fullName evidence="5">Transcriptional regulator, AraC family</fullName>
    </submittedName>
</protein>